<dbReference type="PANTHER" id="PTHR34068:SF1">
    <property type="entry name" value="UPF0145 PROTEIN YBJQ"/>
    <property type="match status" value="1"/>
</dbReference>
<protein>
    <submittedName>
        <fullName evidence="1">Uncharacterized protein</fullName>
    </submittedName>
</protein>
<dbReference type="RefSeq" id="WP_048201695.1">
    <property type="nucleotide sequence ID" value="NZ_CP009149.1"/>
</dbReference>
<dbReference type="EMBL" id="CP009149">
    <property type="protein sequence ID" value="AIJ05521.1"/>
    <property type="molecule type" value="Genomic_DNA"/>
</dbReference>
<dbReference type="InterPro" id="IPR002765">
    <property type="entry name" value="UPF0145_YbjQ-like"/>
</dbReference>
<dbReference type="KEGG" id="mjh:JH146_0672"/>
<evidence type="ECO:0000313" key="1">
    <source>
        <dbReference type="EMBL" id="AIJ05521.1"/>
    </source>
</evidence>
<proteinExistence type="predicted"/>
<dbReference type="GeneID" id="24891275"/>
<dbReference type="OrthoDB" id="59443at2157"/>
<name>A0A076LBJ5_9EURY</name>
<dbReference type="AlphaFoldDB" id="A0A076LBJ5"/>
<dbReference type="SUPFAM" id="SSF117782">
    <property type="entry name" value="YbjQ-like"/>
    <property type="match status" value="1"/>
</dbReference>
<accession>A0A076LBJ5</accession>
<gene>
    <name evidence="1" type="ORF">JH146_0672</name>
</gene>
<dbReference type="Pfam" id="PF01906">
    <property type="entry name" value="YbjQ_1"/>
    <property type="match status" value="1"/>
</dbReference>
<dbReference type="STRING" id="1301915.JH146_0672"/>
<dbReference type="PANTHER" id="PTHR34068">
    <property type="entry name" value="UPF0145 PROTEIN YBJQ"/>
    <property type="match status" value="1"/>
</dbReference>
<organism evidence="1 2">
    <name type="scientific">Methanocaldococcus bathoardescens</name>
    <dbReference type="NCBI Taxonomy" id="1301915"/>
    <lineage>
        <taxon>Archaea</taxon>
        <taxon>Methanobacteriati</taxon>
        <taxon>Methanobacteriota</taxon>
        <taxon>Methanomada group</taxon>
        <taxon>Methanococci</taxon>
        <taxon>Methanococcales</taxon>
        <taxon>Methanocaldococcaceae</taxon>
        <taxon>Methanocaldococcus</taxon>
    </lineage>
</organism>
<reference evidence="1 2" key="1">
    <citation type="journal article" date="2015" name="Int. J. Syst. Evol. Microbiol.">
        <title>M ethanocaldococcus bathoardescens sp. nov., a hyperthermophilic methanogen isolated from a volcanically active deep-sea hydrothermal vent.</title>
        <authorList>
            <person name="Stewart L.C."/>
            <person name="Jung J.H."/>
            <person name="Kim Y.T."/>
            <person name="Kwon S.W."/>
            <person name="Park C.S."/>
            <person name="Holden J.F."/>
        </authorList>
    </citation>
    <scope>NUCLEOTIDE SEQUENCE [LARGE SCALE GENOMIC DNA]</scope>
    <source>
        <strain evidence="1 2">JH146</strain>
    </source>
</reference>
<sequence length="95" mass="10450">MITSTTDNLEGFKIVKYLGVVIGYGDDPDDALEDLIDVAKDMGANAVIGIRISNELTTEITCDENYIVPELTYYAYGTAVIVEKIEDKNNKPVMV</sequence>
<dbReference type="Proteomes" id="UP000028781">
    <property type="component" value="Chromosome"/>
</dbReference>
<evidence type="ECO:0000313" key="2">
    <source>
        <dbReference type="Proteomes" id="UP000028781"/>
    </source>
</evidence>
<dbReference type="HOGENOM" id="CLU_2461821_0_0_2"/>
<keyword evidence="2" id="KW-1185">Reference proteome</keyword>
<dbReference type="Gene3D" id="3.30.110.70">
    <property type="entry name" value="Hypothetical protein apc22750. Chain B"/>
    <property type="match status" value="1"/>
</dbReference>
<dbReference type="InterPro" id="IPR035439">
    <property type="entry name" value="UPF0145_dom_sf"/>
</dbReference>